<feature type="region of interest" description="Disordered" evidence="1">
    <location>
        <begin position="444"/>
        <end position="573"/>
    </location>
</feature>
<dbReference type="Pfam" id="PF03399">
    <property type="entry name" value="SAC3_GANP"/>
    <property type="match status" value="1"/>
</dbReference>
<feature type="compositionally biased region" description="Polar residues" evidence="1">
    <location>
        <begin position="1295"/>
        <end position="1309"/>
    </location>
</feature>
<feature type="compositionally biased region" description="Polar residues" evidence="1">
    <location>
        <begin position="484"/>
        <end position="507"/>
    </location>
</feature>
<feature type="compositionally biased region" description="Polar residues" evidence="1">
    <location>
        <begin position="1124"/>
        <end position="1143"/>
    </location>
</feature>
<feature type="compositionally biased region" description="Polar residues" evidence="1">
    <location>
        <begin position="514"/>
        <end position="532"/>
    </location>
</feature>
<dbReference type="GO" id="GO:0006406">
    <property type="term" value="P:mRNA export from nucleus"/>
    <property type="evidence" value="ECO:0007669"/>
    <property type="project" value="TreeGrafter"/>
</dbReference>
<feature type="compositionally biased region" description="Acidic residues" evidence="1">
    <location>
        <begin position="205"/>
        <end position="222"/>
    </location>
</feature>
<feature type="compositionally biased region" description="Basic and acidic residues" evidence="1">
    <location>
        <begin position="1568"/>
        <end position="1581"/>
    </location>
</feature>
<feature type="compositionally biased region" description="Polar residues" evidence="1">
    <location>
        <begin position="444"/>
        <end position="453"/>
    </location>
</feature>
<feature type="compositionally biased region" description="Basic and acidic residues" evidence="1">
    <location>
        <begin position="1467"/>
        <end position="1478"/>
    </location>
</feature>
<dbReference type="OMA" id="QKWPREL"/>
<evidence type="ECO:0000259" key="2">
    <source>
        <dbReference type="Pfam" id="PF03399"/>
    </source>
</evidence>
<accession>A0A179ID01</accession>
<name>A0A179ID01_CORDF</name>
<dbReference type="OrthoDB" id="264795at2759"/>
<feature type="region of interest" description="Disordered" evidence="1">
    <location>
        <begin position="1119"/>
        <end position="1229"/>
    </location>
</feature>
<feature type="compositionally biased region" description="Low complexity" evidence="1">
    <location>
        <begin position="550"/>
        <end position="561"/>
    </location>
</feature>
<organism evidence="3 4">
    <name type="scientific">Cordyceps confragosa</name>
    <name type="common">Lecanicillium lecanii</name>
    <dbReference type="NCBI Taxonomy" id="2714763"/>
    <lineage>
        <taxon>Eukaryota</taxon>
        <taxon>Fungi</taxon>
        <taxon>Dikarya</taxon>
        <taxon>Ascomycota</taxon>
        <taxon>Pezizomycotina</taxon>
        <taxon>Sordariomycetes</taxon>
        <taxon>Hypocreomycetidae</taxon>
        <taxon>Hypocreales</taxon>
        <taxon>Cordycipitaceae</taxon>
        <taxon>Akanthomyces</taxon>
    </lineage>
</organism>
<sequence>MPKGKWIDKKSAQHFTLVHRPQNDPLIYDESAPSMVLNPTEGSKNAGKGKNLGDLVSELGSDAEHIRANEGEAANYGVYYDDSEYDYMQHLRDLNSGGGNVVFVEAKAAGNTGKGKQTQSLEDALKQMDLEHKAEDVMDPDMLPTKDLPRMSYEQQQDVPDAIAGFQPHMDPRLREVLEALEDDAFIDDEDDDVFDQLAKDGYEIDEYDFEDNQFDDDEGWESDNTAKPNKEFKDDEVPQLVAVGEQPEEGPSQDWLEDFKKFKKEQKSGGPPKAPGAPSQSELQSTWTTTTNGGRKKKRKGALTVASGFSMTSSSLVRTEQLSFLDARFDKIEEKYNEEFDDTGSVSAISTASSVTGPVRNDFDNIMDEFLGNYAGKPRKRTSKKSKAQTGLEQLEEIRRELGPARIKGRRKTSEIISPCAGDCIGECDAGCIVGQMFSPFGTSTQSSTPAASNPFAPKTNPFGQDGSGTSAFGAKPKPPNPFAQNTTSSNIVNGASNPFASTPSATAADAGKQTSKPAWGQQTNGSQPSSGPFGGRPAAFTKPQAQLTSTPSPAVSSAPKGTGELPSSNDPHARKIYEQLRRDGIAPPAWPSQPGDPQNKAQMAKFREQYEDYRSKVRASLTRAGLIDDPTKRKALREAIDFKGICEDMCPEYEKITRITELDIPTPEKDPQTTFASTTRMVKKLARSAAGQEAPLPMDVLSVPTLRKTLDYLVDDLLRNDENLPTLHGYLWDRTRAIRRDFTFFSTLSVEEMKIQASVLEDIARFHVTALHLLSQSGKAPEDFVEQQELEQLSKALLTLRDIYDDCYAQGSPCANEAEFRAYYVVFHANDPNVLEMVQRQWRPSLYGDCDVIRTAVSLVEALQNTSEFHGPLLGGPSLAASGAHDTYFRIVQDKTVSYTMACFAECHFPQLRRSILGSIKKALARPREPSRDVTAAALNKYLQFDTVQQAIEFAELHDIEFQPSQQNPADRSLSCAVLYNSSTLPHPRLQHQFSQRLVENKRGSRSLPEVVHKTVFADASTTTHQETSLAQEGSLFVQEETAKAASSMPPPPLHNPFSGLAHPTTNGGALSNSLIQAPAAADQVKTSFLQEAKPATTAQRSTPPFGMQHANTALPLPGFGNAQQTSPFSKVLSSQMMSHESTTKEKAAPAAAINSTAKSSFGITGSNADTPGPPTTTSSTSPHGSLPAVSGFSGFNPKAPEPPTVDSSTTTQKELSTPAVPGFGGFNLGAPKVSTATVDTTPQKALPPFPGFSTQPPTTEAAESAKSLTPPGSPAPPQPAFTKPPAERKASMPTSKPNSMLHTFTPPSKAPAILGSAVQSTVASSAATPPVQPPKPPQPKRDRLLDFAKWIVVGDDGLMAEFQQFWLNELLTPVFLDWHQKEEEKRRHEEETRNNAAADNFRLRSLSVKYFYRWKTHAREKRLKFLRRSGRDQLRNFHRARQMASSIPQAIPRSRPEAPPVPKARREQTLMEGFRKSQTNQARKRSIPPSGRSPIKDASKTRDSAAAIGRHFNLSVPQSGASSPARPRSSSMSRGGSKTRALREELLGDSTGHFRRSLPSVASSEESRQESVRSSKVSERWRLKAMGIVQLPDGTAVPESLMDDRRFNRSSQRASSITSVPSRRPSITSMTSRRPSITSVASRRPSITGILPPPAFPNTDEGAISTAAIFDDHVGNKRKRVSEASAGSMELDDGLPSNSHKRVMSDVSTRDLVNELRALREEMEEGTLWFRSQNERLNAEISSRDGTPLNDRMSVASGSLL</sequence>
<dbReference type="GO" id="GO:0070390">
    <property type="term" value="C:transcription export complex 2"/>
    <property type="evidence" value="ECO:0007669"/>
    <property type="project" value="TreeGrafter"/>
</dbReference>
<feature type="region of interest" description="Disordered" evidence="1">
    <location>
        <begin position="1445"/>
        <end position="1581"/>
    </location>
</feature>
<gene>
    <name evidence="3" type="ORF">LLEC1_03608</name>
</gene>
<feature type="region of interest" description="Disordered" evidence="1">
    <location>
        <begin position="1243"/>
        <end position="1345"/>
    </location>
</feature>
<evidence type="ECO:0000313" key="3">
    <source>
        <dbReference type="EMBL" id="OAR00185.1"/>
    </source>
</evidence>
<feature type="compositionally biased region" description="Basic and acidic residues" evidence="1">
    <location>
        <begin position="1497"/>
        <end position="1506"/>
    </location>
</feature>
<feature type="region of interest" description="Disordered" evidence="1">
    <location>
        <begin position="1683"/>
        <end position="1709"/>
    </location>
</feature>
<feature type="compositionally biased region" description="Polar residues" evidence="1">
    <location>
        <begin position="1208"/>
        <end position="1218"/>
    </location>
</feature>
<feature type="region of interest" description="Disordered" evidence="1">
    <location>
        <begin position="24"/>
        <end position="50"/>
    </location>
</feature>
<dbReference type="GO" id="GO:0042274">
    <property type="term" value="P:ribosomal small subunit biogenesis"/>
    <property type="evidence" value="ECO:0007669"/>
    <property type="project" value="InterPro"/>
</dbReference>
<dbReference type="Proteomes" id="UP000243081">
    <property type="component" value="Unassembled WGS sequence"/>
</dbReference>
<feature type="compositionally biased region" description="Polar residues" evidence="1">
    <location>
        <begin position="1156"/>
        <end position="1172"/>
    </location>
</feature>
<feature type="region of interest" description="Disordered" evidence="1">
    <location>
        <begin position="1610"/>
        <end position="1662"/>
    </location>
</feature>
<dbReference type="InterPro" id="IPR005062">
    <property type="entry name" value="SAC3/GANP/THP3_conserved"/>
</dbReference>
<feature type="compositionally biased region" description="Low complexity" evidence="1">
    <location>
        <begin position="1319"/>
        <end position="1332"/>
    </location>
</feature>
<feature type="region of interest" description="Disordered" evidence="1">
    <location>
        <begin position="205"/>
        <end position="232"/>
    </location>
</feature>
<dbReference type="GO" id="GO:0005737">
    <property type="term" value="C:cytoplasm"/>
    <property type="evidence" value="ECO:0007669"/>
    <property type="project" value="TreeGrafter"/>
</dbReference>
<evidence type="ECO:0000256" key="1">
    <source>
        <dbReference type="SAM" id="MobiDB-lite"/>
    </source>
</evidence>
<feature type="domain" description="SAC3/GANP/THP3 conserved" evidence="2">
    <location>
        <begin position="651"/>
        <end position="965"/>
    </location>
</feature>
<dbReference type="PANTHER" id="PTHR12436">
    <property type="entry name" value="80 KDA MCM3-ASSOCIATED PROTEIN"/>
    <property type="match status" value="1"/>
</dbReference>
<feature type="compositionally biased region" description="Polar residues" evidence="1">
    <location>
        <begin position="1612"/>
        <end position="1644"/>
    </location>
</feature>
<reference evidence="3 4" key="1">
    <citation type="submission" date="2016-03" db="EMBL/GenBank/DDBJ databases">
        <title>Fine-scale spatial genetic structure of a fungal parasite of coffee scale insects.</title>
        <authorList>
            <person name="Jackson D."/>
            <person name="Zemenick K.A."/>
            <person name="Malloure B."/>
            <person name="Quandt C.A."/>
            <person name="James T.Y."/>
        </authorList>
    </citation>
    <scope>NUCLEOTIDE SEQUENCE [LARGE SCALE GENOMIC DNA]</scope>
    <source>
        <strain evidence="3 4">UM487</strain>
    </source>
</reference>
<dbReference type="InterPro" id="IPR045107">
    <property type="entry name" value="SAC3/GANP/THP3"/>
</dbReference>
<feature type="region of interest" description="Disordered" evidence="1">
    <location>
        <begin position="1744"/>
        <end position="1764"/>
    </location>
</feature>
<dbReference type="EMBL" id="LUKN01001815">
    <property type="protein sequence ID" value="OAR00185.1"/>
    <property type="molecule type" value="Genomic_DNA"/>
</dbReference>
<feature type="region of interest" description="Disordered" evidence="1">
    <location>
        <begin position="245"/>
        <end position="302"/>
    </location>
</feature>
<feature type="region of interest" description="Disordered" evidence="1">
    <location>
        <begin position="1042"/>
        <end position="1074"/>
    </location>
</feature>
<dbReference type="InterPro" id="IPR007307">
    <property type="entry name" value="Ltv1"/>
</dbReference>
<dbReference type="Gene3D" id="1.25.40.990">
    <property type="match status" value="1"/>
</dbReference>
<feature type="compositionally biased region" description="Low complexity" evidence="1">
    <location>
        <begin position="1522"/>
        <end position="1539"/>
    </location>
</feature>
<feature type="compositionally biased region" description="Low complexity" evidence="1">
    <location>
        <begin position="269"/>
        <end position="282"/>
    </location>
</feature>
<dbReference type="Pfam" id="PF04180">
    <property type="entry name" value="LTV"/>
    <property type="match status" value="1"/>
</dbReference>
<dbReference type="PANTHER" id="PTHR12436:SF3">
    <property type="entry name" value="GERMINAL-CENTER ASSOCIATED NUCLEAR PROTEIN"/>
    <property type="match status" value="1"/>
</dbReference>
<keyword evidence="4" id="KW-1185">Reference proteome</keyword>
<protein>
    <recommendedName>
        <fullName evidence="2">SAC3/GANP/THP3 conserved domain-containing protein</fullName>
    </recommendedName>
</protein>
<feature type="compositionally biased region" description="Low complexity" evidence="1">
    <location>
        <begin position="1178"/>
        <end position="1188"/>
    </location>
</feature>
<comment type="caution">
    <text evidence="3">The sequence shown here is derived from an EMBL/GenBank/DDBJ whole genome shotgun (WGS) entry which is preliminary data.</text>
</comment>
<evidence type="ECO:0000313" key="4">
    <source>
        <dbReference type="Proteomes" id="UP000243081"/>
    </source>
</evidence>
<proteinExistence type="predicted"/>